<dbReference type="KEGG" id="anf:AQPE_2494"/>
<dbReference type="EMBL" id="AP018694">
    <property type="protein sequence ID" value="BBE18332.1"/>
    <property type="molecule type" value="Genomic_DNA"/>
</dbReference>
<evidence type="ECO:0000256" key="1">
    <source>
        <dbReference type="SAM" id="MobiDB-lite"/>
    </source>
</evidence>
<evidence type="ECO:0000313" key="2">
    <source>
        <dbReference type="EMBL" id="BBE18332.1"/>
    </source>
</evidence>
<name>A0A5K7S9T7_9BACT</name>
<dbReference type="AlphaFoldDB" id="A0A5K7S9T7"/>
<evidence type="ECO:0000313" key="3">
    <source>
        <dbReference type="Proteomes" id="UP001193389"/>
    </source>
</evidence>
<organism evidence="2 3">
    <name type="scientific">Aquipluma nitroreducens</name>
    <dbReference type="NCBI Taxonomy" id="2010828"/>
    <lineage>
        <taxon>Bacteria</taxon>
        <taxon>Pseudomonadati</taxon>
        <taxon>Bacteroidota</taxon>
        <taxon>Bacteroidia</taxon>
        <taxon>Marinilabiliales</taxon>
        <taxon>Prolixibacteraceae</taxon>
        <taxon>Aquipluma</taxon>
    </lineage>
</organism>
<sequence length="96" mass="10545">MSRSNFLSAKHFKIKMSNIPNNKGSVGRNMLNPNPCTNSESGSESGVKNTTRYRSLSKAKTASKTMVNAIGKALIIIECFFTKKNVFSKINSAEIK</sequence>
<proteinExistence type="predicted"/>
<keyword evidence="3" id="KW-1185">Reference proteome</keyword>
<feature type="region of interest" description="Disordered" evidence="1">
    <location>
        <begin position="18"/>
        <end position="50"/>
    </location>
</feature>
<protein>
    <submittedName>
        <fullName evidence="2">Uncharacterized protein</fullName>
    </submittedName>
</protein>
<dbReference type="Proteomes" id="UP001193389">
    <property type="component" value="Chromosome"/>
</dbReference>
<reference evidence="2" key="1">
    <citation type="journal article" date="2020" name="Int. J. Syst. Evol. Microbiol.">
        <title>Aquipluma nitroreducens gen. nov. sp. nov., a novel facultatively anaerobic bacterium isolated from a freshwater lake.</title>
        <authorList>
            <person name="Watanabe M."/>
            <person name="Kojima H."/>
            <person name="Fukui M."/>
        </authorList>
    </citation>
    <scope>NUCLEOTIDE SEQUENCE</scope>
    <source>
        <strain evidence="2">MeG22</strain>
    </source>
</reference>
<gene>
    <name evidence="2" type="ORF">AQPE_2494</name>
</gene>
<accession>A0A5K7S9T7</accession>
<feature type="compositionally biased region" description="Polar residues" evidence="1">
    <location>
        <begin position="31"/>
        <end position="50"/>
    </location>
</feature>